<gene>
    <name evidence="15" type="primary">LOC106473100</name>
</gene>
<feature type="repeat" description="WD" evidence="13">
    <location>
        <begin position="138"/>
        <end position="172"/>
    </location>
</feature>
<evidence type="ECO:0000256" key="6">
    <source>
        <dbReference type="ARBA" id="ARBA00022846"/>
    </source>
</evidence>
<dbReference type="PRINTS" id="PR00320">
    <property type="entry name" value="GPROTEINBRPT"/>
</dbReference>
<dbReference type="RefSeq" id="XP_013789234.2">
    <property type="nucleotide sequence ID" value="XM_013933780.2"/>
</dbReference>
<keyword evidence="5" id="KW-0677">Repeat</keyword>
<dbReference type="PANTHER" id="PTHR13720:SF14">
    <property type="entry name" value="CILIA- AND FLAGELLA-ASSOCIATED PROTEIN 52"/>
    <property type="match status" value="1"/>
</dbReference>
<reference evidence="15" key="1">
    <citation type="submission" date="2025-08" db="UniProtKB">
        <authorList>
            <consortium name="RefSeq"/>
        </authorList>
    </citation>
    <scope>IDENTIFICATION</scope>
    <source>
        <tissue evidence="15">Muscle</tissue>
    </source>
</reference>
<organism evidence="14 15">
    <name type="scientific">Limulus polyphemus</name>
    <name type="common">Atlantic horseshoe crab</name>
    <dbReference type="NCBI Taxonomy" id="6850"/>
    <lineage>
        <taxon>Eukaryota</taxon>
        <taxon>Metazoa</taxon>
        <taxon>Ecdysozoa</taxon>
        <taxon>Arthropoda</taxon>
        <taxon>Chelicerata</taxon>
        <taxon>Merostomata</taxon>
        <taxon>Xiphosura</taxon>
        <taxon>Limulidae</taxon>
        <taxon>Limulus</taxon>
    </lineage>
</organism>
<feature type="repeat" description="WD" evidence="13">
    <location>
        <begin position="264"/>
        <end position="300"/>
    </location>
</feature>
<evidence type="ECO:0000256" key="11">
    <source>
        <dbReference type="ARBA" id="ARBA00046056"/>
    </source>
</evidence>
<evidence type="ECO:0000256" key="8">
    <source>
        <dbReference type="ARBA" id="ARBA00023273"/>
    </source>
</evidence>
<comment type="subcellular location">
    <subcellularLocation>
        <location evidence="1">Cell projection</location>
        <location evidence="1">Cilium</location>
        <location evidence="1">Flagellum</location>
    </subcellularLocation>
    <subcellularLocation>
        <location evidence="2">Cytoplasm</location>
    </subcellularLocation>
</comment>
<dbReference type="PANTHER" id="PTHR13720">
    <property type="entry name" value="WD-40 REPEAT PROTEIN"/>
    <property type="match status" value="1"/>
</dbReference>
<keyword evidence="14" id="KW-1185">Reference proteome</keyword>
<keyword evidence="6" id="KW-0282">Flagellum</keyword>
<evidence type="ECO:0000313" key="15">
    <source>
        <dbReference type="RefSeq" id="XP_013789234.2"/>
    </source>
</evidence>
<evidence type="ECO:0000256" key="4">
    <source>
        <dbReference type="ARBA" id="ARBA00022574"/>
    </source>
</evidence>
<dbReference type="InterPro" id="IPR036322">
    <property type="entry name" value="WD40_repeat_dom_sf"/>
</dbReference>
<accession>A0ABM1BV31</accession>
<dbReference type="Proteomes" id="UP000694941">
    <property type="component" value="Unplaced"/>
</dbReference>
<dbReference type="PROSITE" id="PS50082">
    <property type="entry name" value="WD_REPEATS_2"/>
    <property type="match status" value="5"/>
</dbReference>
<dbReference type="InterPro" id="IPR019775">
    <property type="entry name" value="WD40_repeat_CS"/>
</dbReference>
<evidence type="ECO:0000256" key="13">
    <source>
        <dbReference type="PROSITE-ProRule" id="PRU00221"/>
    </source>
</evidence>
<evidence type="ECO:0000256" key="10">
    <source>
        <dbReference type="ARBA" id="ARBA00029552"/>
    </source>
</evidence>
<dbReference type="SUPFAM" id="SSF50978">
    <property type="entry name" value="WD40 repeat-like"/>
    <property type="match status" value="1"/>
</dbReference>
<dbReference type="InterPro" id="IPR050630">
    <property type="entry name" value="WD_repeat_EMAP"/>
</dbReference>
<evidence type="ECO:0000256" key="2">
    <source>
        <dbReference type="ARBA" id="ARBA00004496"/>
    </source>
</evidence>
<evidence type="ECO:0000256" key="1">
    <source>
        <dbReference type="ARBA" id="ARBA00004230"/>
    </source>
</evidence>
<keyword evidence="7" id="KW-0969">Cilium</keyword>
<comment type="subunit">
    <text evidence="12">Microtubule inner protein component of sperm flagellar doublet microtubules. Interacts with BRCA2. Interacts with the CCT chaperonin complex. Interacts with HSP70. Interacts with AK8. Interacts with CFAP45. Interacts with DNAI1. Interacts with IQDC.</text>
</comment>
<name>A0ABM1BV31_LIMPO</name>
<keyword evidence="4 13" id="KW-0853">WD repeat</keyword>
<dbReference type="CDD" id="cd00200">
    <property type="entry name" value="WD40"/>
    <property type="match status" value="1"/>
</dbReference>
<dbReference type="PROSITE" id="PS50294">
    <property type="entry name" value="WD_REPEATS_REGION"/>
    <property type="match status" value="4"/>
</dbReference>
<keyword evidence="3" id="KW-0963">Cytoplasm</keyword>
<dbReference type="SMART" id="SM00320">
    <property type="entry name" value="WD40"/>
    <property type="match status" value="7"/>
</dbReference>
<comment type="function">
    <text evidence="11">Microtubule inner protein (MIP) part of the dynein-decorated doublet microtubules (DMTs) in cilia axoneme. Important for proper ciliary and flagellar beating. May act in cooperation with CFAP45 and axonemal dynein subunit DNAH11. May play a role in cell growth and/or survival.</text>
</comment>
<keyword evidence="8" id="KW-0966">Cell projection</keyword>
<dbReference type="InterPro" id="IPR020472">
    <property type="entry name" value="WD40_PAC1"/>
</dbReference>
<evidence type="ECO:0000256" key="5">
    <source>
        <dbReference type="ARBA" id="ARBA00022737"/>
    </source>
</evidence>
<evidence type="ECO:0000256" key="9">
    <source>
        <dbReference type="ARBA" id="ARBA00029456"/>
    </source>
</evidence>
<dbReference type="InterPro" id="IPR015943">
    <property type="entry name" value="WD40/YVTN_repeat-like_dom_sf"/>
</dbReference>
<evidence type="ECO:0000256" key="3">
    <source>
        <dbReference type="ARBA" id="ARBA00022490"/>
    </source>
</evidence>
<dbReference type="Pfam" id="PF00400">
    <property type="entry name" value="WD40"/>
    <property type="match status" value="5"/>
</dbReference>
<dbReference type="GeneID" id="106473100"/>
<evidence type="ECO:0000313" key="14">
    <source>
        <dbReference type="Proteomes" id="UP000694941"/>
    </source>
</evidence>
<feature type="repeat" description="WD" evidence="13">
    <location>
        <begin position="222"/>
        <end position="263"/>
    </location>
</feature>
<dbReference type="InterPro" id="IPR001680">
    <property type="entry name" value="WD40_rpt"/>
</dbReference>
<evidence type="ECO:0000256" key="12">
    <source>
        <dbReference type="ARBA" id="ARBA00047117"/>
    </source>
</evidence>
<comment type="similarity">
    <text evidence="9">Belongs to the CFAP52 family.</text>
</comment>
<dbReference type="Gene3D" id="2.130.10.10">
    <property type="entry name" value="YVTN repeat-like/Quinoprotein amine dehydrogenase"/>
    <property type="match status" value="3"/>
</dbReference>
<evidence type="ECO:0000256" key="7">
    <source>
        <dbReference type="ARBA" id="ARBA00023069"/>
    </source>
</evidence>
<sequence length="300" mass="33557">MEFSCHLLYTCHSFPVLDVTFPHDCSQLFATCSKEHIRIWNISSGQELLRVTVPNMTCHSIEFMRDGKSIISAWDDGKIRAFTPRTGKIIFTIHDAHNRGVTAITTTTDCKQIISGGGEGEVRVWDITAEKQILRETMKEHKGPVSCIKVRSNDKECISASTDGTCIIWDLQRFIRSQVIFANTLFKCVCYGPEECQLITSGTDRKIGYWEVYDGSLIRELEGSRSGSVNAMDISHDGQVFVTGGNDKLVKVWKYQEGEVTHVGIGHSGDITKLKISPTDQYIVTVSNDGAILIWSFPKL</sequence>
<feature type="repeat" description="WD" evidence="13">
    <location>
        <begin position="9"/>
        <end position="50"/>
    </location>
</feature>
<protein>
    <recommendedName>
        <fullName evidence="10">Cilia- and flagella-associated protein 52</fullName>
    </recommendedName>
</protein>
<dbReference type="PROSITE" id="PS00678">
    <property type="entry name" value="WD_REPEATS_1"/>
    <property type="match status" value="1"/>
</dbReference>
<feature type="repeat" description="WD" evidence="13">
    <location>
        <begin position="94"/>
        <end position="135"/>
    </location>
</feature>
<proteinExistence type="inferred from homology"/>